<dbReference type="EMBL" id="CAJNAQ010000005">
    <property type="protein sequence ID" value="CAE6501050.1"/>
    <property type="molecule type" value="Genomic_DNA"/>
</dbReference>
<accession>A0A812F9A8</accession>
<protein>
    <recommendedName>
        <fullName evidence="3">DsrE family protein</fullName>
    </recommendedName>
</protein>
<dbReference type="AlphaFoldDB" id="A0A812F9A8"/>
<reference evidence="1" key="1">
    <citation type="submission" date="2021-02" db="EMBL/GenBank/DDBJ databases">
        <authorList>
            <person name="Han P."/>
        </authorList>
    </citation>
    <scope>NUCLEOTIDE SEQUENCE</scope>
    <source>
        <strain evidence="1">Candidatus Nitrosotenuis uzonensis 5A</strain>
    </source>
</reference>
<gene>
    <name evidence="1" type="ORF">NUZ5A_51105</name>
</gene>
<organism evidence="1 2">
    <name type="scientific">Candidatus Nitrosotenuis uzonensis</name>
    <dbReference type="NCBI Taxonomy" id="1407055"/>
    <lineage>
        <taxon>Archaea</taxon>
        <taxon>Nitrososphaerota</taxon>
        <taxon>Candidatus Nitrosotenuis</taxon>
    </lineage>
</organism>
<proteinExistence type="predicted"/>
<comment type="caution">
    <text evidence="1">The sequence shown here is derived from an EMBL/GenBank/DDBJ whole genome shotgun (WGS) entry which is preliminary data.</text>
</comment>
<evidence type="ECO:0000313" key="1">
    <source>
        <dbReference type="EMBL" id="CAE6501050.1"/>
    </source>
</evidence>
<dbReference type="RefSeq" id="WP_205100435.1">
    <property type="nucleotide sequence ID" value="NZ_CAJNAQ010000005.1"/>
</dbReference>
<dbReference type="SUPFAM" id="SSF75169">
    <property type="entry name" value="DsrEFH-like"/>
    <property type="match status" value="1"/>
</dbReference>
<evidence type="ECO:0008006" key="3">
    <source>
        <dbReference type="Google" id="ProtNLM"/>
    </source>
</evidence>
<sequence>MTEKYAIVSLTDPSDHPRIYHTFLYLYDLKENGVDAELFLDGASAKIIDELEKNPNDIIIPLYDKAVRDGLIKQACGFCANAFKVKDKILETKIQMTAEDGHIELVSSLKMGIEL</sequence>
<dbReference type="InterPro" id="IPR027396">
    <property type="entry name" value="DsrEFH-like"/>
</dbReference>
<dbReference type="Proteomes" id="UP000655759">
    <property type="component" value="Unassembled WGS sequence"/>
</dbReference>
<evidence type="ECO:0000313" key="2">
    <source>
        <dbReference type="Proteomes" id="UP000655759"/>
    </source>
</evidence>
<name>A0A812F9A8_9ARCH</name>